<evidence type="ECO:0000256" key="2">
    <source>
        <dbReference type="ARBA" id="ARBA00023163"/>
    </source>
</evidence>
<dbReference type="Gene3D" id="1.10.10.10">
    <property type="entry name" value="Winged helix-like DNA-binding domain superfamily/Winged helix DNA-binding domain"/>
    <property type="match status" value="1"/>
</dbReference>
<dbReference type="GO" id="GO:0003700">
    <property type="term" value="F:DNA-binding transcription factor activity"/>
    <property type="evidence" value="ECO:0007669"/>
    <property type="project" value="InterPro"/>
</dbReference>
<evidence type="ECO:0000256" key="1">
    <source>
        <dbReference type="ARBA" id="ARBA00023015"/>
    </source>
</evidence>
<dbReference type="InterPro" id="IPR050313">
    <property type="entry name" value="Carb_Metab_HTH_regulators"/>
</dbReference>
<dbReference type="PRINTS" id="PR00037">
    <property type="entry name" value="HTHLACR"/>
</dbReference>
<accession>A0A1S8N2K1</accession>
<dbReference type="STRING" id="169679.CSACC_23990"/>
<dbReference type="InterPro" id="IPR037171">
    <property type="entry name" value="NagB/RpiA_transferase-like"/>
</dbReference>
<organism evidence="4 5">
    <name type="scientific">Clostridium saccharobutylicum</name>
    <dbReference type="NCBI Taxonomy" id="169679"/>
    <lineage>
        <taxon>Bacteria</taxon>
        <taxon>Bacillati</taxon>
        <taxon>Bacillota</taxon>
        <taxon>Clostridia</taxon>
        <taxon>Eubacteriales</taxon>
        <taxon>Clostridiaceae</taxon>
        <taxon>Clostridium</taxon>
    </lineage>
</organism>
<evidence type="ECO:0000313" key="4">
    <source>
        <dbReference type="EMBL" id="OOM10647.1"/>
    </source>
</evidence>
<dbReference type="SMART" id="SM00420">
    <property type="entry name" value="HTH_DEOR"/>
    <property type="match status" value="1"/>
</dbReference>
<dbReference type="PROSITE" id="PS51000">
    <property type="entry name" value="HTH_DEOR_2"/>
    <property type="match status" value="1"/>
</dbReference>
<comment type="caution">
    <text evidence="4">The sequence shown here is derived from an EMBL/GenBank/DDBJ whole genome shotgun (WGS) entry which is preliminary data.</text>
</comment>
<dbReference type="SUPFAM" id="SSF46785">
    <property type="entry name" value="Winged helix' DNA-binding domain"/>
    <property type="match status" value="1"/>
</dbReference>
<dbReference type="InterPro" id="IPR001034">
    <property type="entry name" value="DeoR_HTH"/>
</dbReference>
<dbReference type="InterPro" id="IPR036390">
    <property type="entry name" value="WH_DNA-bd_sf"/>
</dbReference>
<keyword evidence="2" id="KW-0804">Transcription</keyword>
<proteinExistence type="predicted"/>
<dbReference type="Proteomes" id="UP000191154">
    <property type="component" value="Unassembled WGS sequence"/>
</dbReference>
<dbReference type="Gene3D" id="3.40.50.1360">
    <property type="match status" value="1"/>
</dbReference>
<dbReference type="SUPFAM" id="SSF100950">
    <property type="entry name" value="NagB/RpiA/CoA transferase-like"/>
    <property type="match status" value="1"/>
</dbReference>
<gene>
    <name evidence="4" type="primary">glpR</name>
    <name evidence="4" type="ORF">CLOSAC_32680</name>
</gene>
<dbReference type="PANTHER" id="PTHR30363">
    <property type="entry name" value="HTH-TYPE TRANSCRIPTIONAL REGULATOR SRLR-RELATED"/>
    <property type="match status" value="1"/>
</dbReference>
<feature type="domain" description="HTH deoR-type" evidence="3">
    <location>
        <begin position="3"/>
        <end position="58"/>
    </location>
</feature>
<dbReference type="RefSeq" id="WP_077866326.1">
    <property type="nucleotide sequence ID" value="NZ_LZYZ01000006.1"/>
</dbReference>
<dbReference type="InterPro" id="IPR036388">
    <property type="entry name" value="WH-like_DNA-bd_sf"/>
</dbReference>
<reference evidence="4 5" key="1">
    <citation type="submission" date="2016-05" db="EMBL/GenBank/DDBJ databases">
        <title>Microbial solvent formation.</title>
        <authorList>
            <person name="Poehlein A."/>
            <person name="Montoya Solano J.D."/>
            <person name="Flitsch S."/>
            <person name="Krabben P."/>
            <person name="Duerre P."/>
            <person name="Daniel R."/>
        </authorList>
    </citation>
    <scope>NUCLEOTIDE SEQUENCE [LARGE SCALE GENOMIC DNA]</scope>
    <source>
        <strain evidence="4 5">L1-8</strain>
    </source>
</reference>
<dbReference type="Pfam" id="PF08220">
    <property type="entry name" value="HTH_DeoR"/>
    <property type="match status" value="1"/>
</dbReference>
<protein>
    <submittedName>
        <fullName evidence="4">Glycerol-3-phosphate regulon repressor</fullName>
    </submittedName>
</protein>
<dbReference type="InterPro" id="IPR014036">
    <property type="entry name" value="DeoR-like_C"/>
</dbReference>
<dbReference type="Pfam" id="PF00455">
    <property type="entry name" value="DeoRC"/>
    <property type="match status" value="1"/>
</dbReference>
<sequence>MFIEERHKQILDILERDEKVLVKDLSIQFQVSESMIRKDLQVLEKNNLLQRTYGGAINIKRTIVNGESLLKRVEKDIDLKKIIAKKAYEQIHEGDTIFLDASSISHLLTKLLVENNRNITLITNMVEISSMINSDSKLHVIFIGGDYSPLVGGNIGSHSNEQIKLYRCNKSFIGCSGIDLRDGNVSTGESEDAGTKKAIMSISKELYLMAPTERFNLDGIFNFSNIADFNSIITEAVPNNTIMTLLQQYDVNLIY</sequence>
<name>A0A1S8N2K1_CLOSA</name>
<keyword evidence="1" id="KW-0805">Transcription regulation</keyword>
<dbReference type="AlphaFoldDB" id="A0A1S8N2K1"/>
<dbReference type="PANTHER" id="PTHR30363:SF44">
    <property type="entry name" value="AGA OPERON TRANSCRIPTIONAL REPRESSOR-RELATED"/>
    <property type="match status" value="1"/>
</dbReference>
<evidence type="ECO:0000313" key="5">
    <source>
        <dbReference type="Proteomes" id="UP000191154"/>
    </source>
</evidence>
<evidence type="ECO:0000259" key="3">
    <source>
        <dbReference type="PROSITE" id="PS51000"/>
    </source>
</evidence>
<dbReference type="EMBL" id="LZYZ01000006">
    <property type="protein sequence ID" value="OOM10647.1"/>
    <property type="molecule type" value="Genomic_DNA"/>
</dbReference>
<dbReference type="SMART" id="SM01134">
    <property type="entry name" value="DeoRC"/>
    <property type="match status" value="1"/>
</dbReference>